<dbReference type="InterPro" id="IPR041698">
    <property type="entry name" value="Methyltransf_25"/>
</dbReference>
<dbReference type="Gene3D" id="3.40.50.150">
    <property type="entry name" value="Vaccinia Virus protein VP39"/>
    <property type="match status" value="1"/>
</dbReference>
<keyword evidence="6" id="KW-1185">Reference proteome</keyword>
<dbReference type="CDD" id="cd02440">
    <property type="entry name" value="AdoMet_MTases"/>
    <property type="match status" value="1"/>
</dbReference>
<dbReference type="GO" id="GO:0008168">
    <property type="term" value="F:methyltransferase activity"/>
    <property type="evidence" value="ECO:0007669"/>
    <property type="project" value="UniProtKB-KW"/>
</dbReference>
<reference evidence="5" key="1">
    <citation type="submission" date="2022-11" db="EMBL/GenBank/DDBJ databases">
        <authorList>
            <person name="Petersen C."/>
        </authorList>
    </citation>
    <scope>NUCLEOTIDE SEQUENCE</scope>
    <source>
        <strain evidence="5">IBT 16849</strain>
    </source>
</reference>
<keyword evidence="1" id="KW-0489">Methyltransferase</keyword>
<dbReference type="Proteomes" id="UP001150879">
    <property type="component" value="Unassembled WGS sequence"/>
</dbReference>
<evidence type="ECO:0000256" key="1">
    <source>
        <dbReference type="ARBA" id="ARBA00022603"/>
    </source>
</evidence>
<comment type="caution">
    <text evidence="5">The sequence shown here is derived from an EMBL/GenBank/DDBJ whole genome shotgun (WGS) entry which is preliminary data.</text>
</comment>
<dbReference type="PANTHER" id="PTHR44942">
    <property type="entry name" value="METHYLTRANSF_11 DOMAIN-CONTAINING PROTEIN"/>
    <property type="match status" value="1"/>
</dbReference>
<sequence>MSQTSTRLETPFTTAALGSDVSFWKSYIASRPSPSEDFFRLINKYHANHGDGRTEVAHDVGTGPGNIAARLTPYYDQVVGSDVNEQALDAAPKLISPDLLKRMTFVQSPAEGLVTAGLPTHLQQTDLLVVSECMPLLDAPRALETFHALMRPGGTLAIYFYGRPIFQDPVCDAIYDRMATRICRFLLPFQGTPGEPFHRRGAEGLISFLDNIALPAGDWENVERHKWNCDYPLLFNSPEGFDFEFHPVDRRAEGEITHDIVDREFWAHDWDADEVKAYLDSVYPHYRGQAGEDYAEIEAMREELRGAMGGSRRSPFPWCLFWELGDNTSIHR</sequence>
<protein>
    <recommendedName>
        <fullName evidence="4">Methyltransferase domain-containing protein</fullName>
    </recommendedName>
</protein>
<keyword evidence="3" id="KW-0949">S-adenosyl-L-methionine</keyword>
<evidence type="ECO:0000313" key="6">
    <source>
        <dbReference type="Proteomes" id="UP001150879"/>
    </source>
</evidence>
<dbReference type="SUPFAM" id="SSF53335">
    <property type="entry name" value="S-adenosyl-L-methionine-dependent methyltransferases"/>
    <property type="match status" value="1"/>
</dbReference>
<dbReference type="Pfam" id="PF13649">
    <property type="entry name" value="Methyltransf_25"/>
    <property type="match status" value="1"/>
</dbReference>
<dbReference type="GO" id="GO:0032259">
    <property type="term" value="P:methylation"/>
    <property type="evidence" value="ECO:0007669"/>
    <property type="project" value="UniProtKB-KW"/>
</dbReference>
<proteinExistence type="predicted"/>
<feature type="domain" description="Methyltransferase" evidence="4">
    <location>
        <begin position="59"/>
        <end position="154"/>
    </location>
</feature>
<dbReference type="InterPro" id="IPR029063">
    <property type="entry name" value="SAM-dependent_MTases_sf"/>
</dbReference>
<accession>A0A9W9MS43</accession>
<dbReference type="AlphaFoldDB" id="A0A9W9MS43"/>
<keyword evidence="2" id="KW-0808">Transferase</keyword>
<dbReference type="EMBL" id="JAPQKP010000002">
    <property type="protein sequence ID" value="KAJ5206489.1"/>
    <property type="molecule type" value="Genomic_DNA"/>
</dbReference>
<reference evidence="5" key="2">
    <citation type="journal article" date="2023" name="IMA Fungus">
        <title>Comparative genomic study of the Penicillium genus elucidates a diverse pangenome and 15 lateral gene transfer events.</title>
        <authorList>
            <person name="Petersen C."/>
            <person name="Sorensen T."/>
            <person name="Nielsen M.R."/>
            <person name="Sondergaard T.E."/>
            <person name="Sorensen J.L."/>
            <person name="Fitzpatrick D.A."/>
            <person name="Frisvad J.C."/>
            <person name="Nielsen K.L."/>
        </authorList>
    </citation>
    <scope>NUCLEOTIDE SEQUENCE</scope>
    <source>
        <strain evidence="5">IBT 16849</strain>
    </source>
</reference>
<organism evidence="5 6">
    <name type="scientific">Penicillium cf. griseofulvum</name>
    <dbReference type="NCBI Taxonomy" id="2972120"/>
    <lineage>
        <taxon>Eukaryota</taxon>
        <taxon>Fungi</taxon>
        <taxon>Dikarya</taxon>
        <taxon>Ascomycota</taxon>
        <taxon>Pezizomycotina</taxon>
        <taxon>Eurotiomycetes</taxon>
        <taxon>Eurotiomycetidae</taxon>
        <taxon>Eurotiales</taxon>
        <taxon>Aspergillaceae</taxon>
        <taxon>Penicillium</taxon>
    </lineage>
</organism>
<dbReference type="InterPro" id="IPR051052">
    <property type="entry name" value="Diverse_substrate_MTase"/>
</dbReference>
<gene>
    <name evidence="5" type="ORF">N7472_002937</name>
</gene>
<name>A0A9W9MS43_9EURO</name>
<evidence type="ECO:0000256" key="3">
    <source>
        <dbReference type="ARBA" id="ARBA00022691"/>
    </source>
</evidence>
<evidence type="ECO:0000313" key="5">
    <source>
        <dbReference type="EMBL" id="KAJ5206489.1"/>
    </source>
</evidence>
<evidence type="ECO:0000259" key="4">
    <source>
        <dbReference type="Pfam" id="PF13649"/>
    </source>
</evidence>
<dbReference type="PANTHER" id="PTHR44942:SF4">
    <property type="entry name" value="METHYLTRANSFERASE TYPE 11 DOMAIN-CONTAINING PROTEIN"/>
    <property type="match status" value="1"/>
</dbReference>
<evidence type="ECO:0000256" key="2">
    <source>
        <dbReference type="ARBA" id="ARBA00022679"/>
    </source>
</evidence>